<accession>A0AA36C8M9</accession>
<dbReference type="Proteomes" id="UP001177023">
    <property type="component" value="Unassembled WGS sequence"/>
</dbReference>
<evidence type="ECO:0000313" key="2">
    <source>
        <dbReference type="Proteomes" id="UP001177023"/>
    </source>
</evidence>
<dbReference type="EMBL" id="CATQJA010000870">
    <property type="protein sequence ID" value="CAJ0564393.1"/>
    <property type="molecule type" value="Genomic_DNA"/>
</dbReference>
<evidence type="ECO:0000313" key="1">
    <source>
        <dbReference type="EMBL" id="CAJ0564393.1"/>
    </source>
</evidence>
<protein>
    <submittedName>
        <fullName evidence="1">Uncharacterized protein</fullName>
    </submittedName>
</protein>
<reference evidence="1" key="1">
    <citation type="submission" date="2023-06" db="EMBL/GenBank/DDBJ databases">
        <authorList>
            <person name="Delattre M."/>
        </authorList>
    </citation>
    <scope>NUCLEOTIDE SEQUENCE</scope>
    <source>
        <strain evidence="1">AF72</strain>
    </source>
</reference>
<comment type="caution">
    <text evidence="1">The sequence shown here is derived from an EMBL/GenBank/DDBJ whole genome shotgun (WGS) entry which is preliminary data.</text>
</comment>
<organism evidence="1 2">
    <name type="scientific">Mesorhabditis spiculigera</name>
    <dbReference type="NCBI Taxonomy" id="96644"/>
    <lineage>
        <taxon>Eukaryota</taxon>
        <taxon>Metazoa</taxon>
        <taxon>Ecdysozoa</taxon>
        <taxon>Nematoda</taxon>
        <taxon>Chromadorea</taxon>
        <taxon>Rhabditida</taxon>
        <taxon>Rhabditina</taxon>
        <taxon>Rhabditomorpha</taxon>
        <taxon>Rhabditoidea</taxon>
        <taxon>Rhabditidae</taxon>
        <taxon>Mesorhabditinae</taxon>
        <taxon>Mesorhabditis</taxon>
    </lineage>
</organism>
<gene>
    <name evidence="1" type="ORF">MSPICULIGERA_LOCUS3068</name>
</gene>
<sequence length="173" mass="19587">MDMGPCMAQALWEFDLRKATLSLMKASEIARMLADIKKKLQHLFLEDGRKVGEQQRHGVDTEEKLAKARQTYEEYLTDRLNHYLKIFEDVLRIGALAGHPGCCNALQGVACFRQTLVPLIAELLAWFIEKCEAHYASIAQYGQWVTVAGVVGAALWGGFKLFESMSKSRRNHQ</sequence>
<dbReference type="AlphaFoldDB" id="A0AA36C8M9"/>
<proteinExistence type="predicted"/>
<feature type="non-terminal residue" evidence="1">
    <location>
        <position position="1"/>
    </location>
</feature>
<keyword evidence="2" id="KW-1185">Reference proteome</keyword>
<name>A0AA36C8M9_9BILA</name>